<dbReference type="SUPFAM" id="SSF52047">
    <property type="entry name" value="RNI-like"/>
    <property type="match status" value="1"/>
</dbReference>
<name>A0AAN7VP94_9PEZI</name>
<dbReference type="Proteomes" id="UP001310594">
    <property type="component" value="Unassembled WGS sequence"/>
</dbReference>
<proteinExistence type="predicted"/>
<accession>A0AAN7VP94</accession>
<organism evidence="1 2">
    <name type="scientific">Elasticomyces elasticus</name>
    <dbReference type="NCBI Taxonomy" id="574655"/>
    <lineage>
        <taxon>Eukaryota</taxon>
        <taxon>Fungi</taxon>
        <taxon>Dikarya</taxon>
        <taxon>Ascomycota</taxon>
        <taxon>Pezizomycotina</taxon>
        <taxon>Dothideomycetes</taxon>
        <taxon>Dothideomycetidae</taxon>
        <taxon>Mycosphaerellales</taxon>
        <taxon>Teratosphaeriaceae</taxon>
        <taxon>Elasticomyces</taxon>
    </lineage>
</organism>
<protein>
    <recommendedName>
        <fullName evidence="3">F-box domain-containing protein</fullName>
    </recommendedName>
</protein>
<evidence type="ECO:0000313" key="2">
    <source>
        <dbReference type="Proteomes" id="UP001310594"/>
    </source>
</evidence>
<evidence type="ECO:0000313" key="1">
    <source>
        <dbReference type="EMBL" id="KAK5694495.1"/>
    </source>
</evidence>
<evidence type="ECO:0008006" key="3">
    <source>
        <dbReference type="Google" id="ProtNLM"/>
    </source>
</evidence>
<reference evidence="1" key="1">
    <citation type="submission" date="2023-08" db="EMBL/GenBank/DDBJ databases">
        <title>Black Yeasts Isolated from many extreme environments.</title>
        <authorList>
            <person name="Coleine C."/>
            <person name="Stajich J.E."/>
            <person name="Selbmann L."/>
        </authorList>
    </citation>
    <scope>NUCLEOTIDE SEQUENCE</scope>
    <source>
        <strain evidence="1">CCFEE 5810</strain>
    </source>
</reference>
<sequence length="420" mass="47140">MAAECLEASPAWSTVQDSLEDSGKTGLLLLPPELIELIAEYLPPSSDLLALRSTCRDVESHTRRTFAQANFQAKAFLLCDRQSMQALVDIARHPVFGKLLRSITLAAWRVLDSEDDYHVRDKHFARSRLNAQGRDMWLDFRERRVAHARILEDHQRYWDSRHWLSQISDTLRTLAESGQSLQQLAFAWRNGAACGSKRLENVLGYPGCLVQVELRRQRLAAILASECQIARLDLETQLMSFGDLPLGQRLSHTRRHEGTTLASAIDGSKILNGLHSLDLFGGCPSSGYLRNHSDTCLADFLAKMPNLERLSIKTCPCSAPEGLIQKFLHNAFMPNLLLLDLSSSRVECTDLFRFIKPHAGVLKTVRVEELIPPPNYQVSSDRVAAVAYAVLLQDGLRLDSFLINDQEYATDPPQVVVELL</sequence>
<gene>
    <name evidence="1" type="ORF">LTR97_009085</name>
</gene>
<dbReference type="AlphaFoldDB" id="A0AAN7VP94"/>
<comment type="caution">
    <text evidence="1">The sequence shown here is derived from an EMBL/GenBank/DDBJ whole genome shotgun (WGS) entry which is preliminary data.</text>
</comment>
<dbReference type="EMBL" id="JAVRQU010000015">
    <property type="protein sequence ID" value="KAK5694495.1"/>
    <property type="molecule type" value="Genomic_DNA"/>
</dbReference>